<evidence type="ECO:0000256" key="3">
    <source>
        <dbReference type="ARBA" id="ARBA00022475"/>
    </source>
</evidence>
<dbReference type="PANTHER" id="PTHR48061">
    <property type="entry name" value="LEUCINE-RICH REPEAT RECEPTOR PROTEIN KINASE EMS1-LIKE-RELATED"/>
    <property type="match status" value="1"/>
</dbReference>
<evidence type="ECO:0000256" key="2">
    <source>
        <dbReference type="ARBA" id="ARBA00009592"/>
    </source>
</evidence>
<feature type="domain" description="Leucine-rich repeat-containing N-terminal plant-type" evidence="13">
    <location>
        <begin position="39"/>
        <end position="58"/>
    </location>
</feature>
<evidence type="ECO:0000313" key="15">
    <source>
        <dbReference type="Proteomes" id="UP001324115"/>
    </source>
</evidence>
<proteinExistence type="inferred from homology"/>
<gene>
    <name evidence="14" type="ORF">RGQ29_026699</name>
</gene>
<dbReference type="InterPro" id="IPR032675">
    <property type="entry name" value="LRR_dom_sf"/>
</dbReference>
<protein>
    <recommendedName>
        <fullName evidence="13">Leucine-rich repeat-containing N-terminal plant-type domain-containing protein</fullName>
    </recommendedName>
</protein>
<keyword evidence="9 12" id="KW-0472">Membrane</keyword>
<dbReference type="PANTHER" id="PTHR48061:SF46">
    <property type="entry name" value="LEUCINE-RICH REPEAT-CONTAINING N-TERMINAL PLANT-TYPE DOMAIN-CONTAINING PROTEIN"/>
    <property type="match status" value="1"/>
</dbReference>
<dbReference type="PROSITE" id="PS51450">
    <property type="entry name" value="LRR"/>
    <property type="match status" value="1"/>
</dbReference>
<dbReference type="Pfam" id="PF00560">
    <property type="entry name" value="LRR_1"/>
    <property type="match status" value="8"/>
</dbReference>
<evidence type="ECO:0000256" key="11">
    <source>
        <dbReference type="ARBA" id="ARBA00023180"/>
    </source>
</evidence>
<name>A0AAN7EMK2_QUERU</name>
<dbReference type="AlphaFoldDB" id="A0AAN7EMK2"/>
<keyword evidence="15" id="KW-1185">Reference proteome</keyword>
<comment type="caution">
    <text evidence="14">The sequence shown here is derived from an EMBL/GenBank/DDBJ whole genome shotgun (WGS) entry which is preliminary data.</text>
</comment>
<evidence type="ECO:0000256" key="10">
    <source>
        <dbReference type="ARBA" id="ARBA00023170"/>
    </source>
</evidence>
<dbReference type="FunFam" id="3.80.10.10:FF:000213">
    <property type="entry name" value="Tyrosine-sulfated glycopeptide receptor 1"/>
    <property type="match status" value="1"/>
</dbReference>
<dbReference type="Gene3D" id="3.80.10.10">
    <property type="entry name" value="Ribonuclease Inhibitor"/>
    <property type="match status" value="3"/>
</dbReference>
<dbReference type="SMART" id="SM00369">
    <property type="entry name" value="LRR_TYP"/>
    <property type="match status" value="8"/>
</dbReference>
<dbReference type="InterPro" id="IPR001611">
    <property type="entry name" value="Leu-rich_rpt"/>
</dbReference>
<dbReference type="GO" id="GO:0005886">
    <property type="term" value="C:plasma membrane"/>
    <property type="evidence" value="ECO:0007669"/>
    <property type="project" value="UniProtKB-SubCell"/>
</dbReference>
<evidence type="ECO:0000313" key="14">
    <source>
        <dbReference type="EMBL" id="KAK4575848.1"/>
    </source>
</evidence>
<accession>A0AAN7EMK2</accession>
<dbReference type="Proteomes" id="UP001324115">
    <property type="component" value="Unassembled WGS sequence"/>
</dbReference>
<feature type="transmembrane region" description="Helical" evidence="12">
    <location>
        <begin position="842"/>
        <end position="862"/>
    </location>
</feature>
<dbReference type="InterPro" id="IPR046956">
    <property type="entry name" value="RLP23-like"/>
</dbReference>
<dbReference type="Pfam" id="PF13855">
    <property type="entry name" value="LRR_8"/>
    <property type="match status" value="1"/>
</dbReference>
<keyword evidence="7" id="KW-0677">Repeat</keyword>
<evidence type="ECO:0000256" key="9">
    <source>
        <dbReference type="ARBA" id="ARBA00023136"/>
    </source>
</evidence>
<keyword evidence="11" id="KW-0325">Glycoprotein</keyword>
<keyword evidence="5 12" id="KW-0812">Transmembrane</keyword>
<keyword evidence="10" id="KW-0675">Receptor</keyword>
<comment type="similarity">
    <text evidence="2">Belongs to the RLP family.</text>
</comment>
<sequence length="881" mass="99386">MALLKMIVKERKTEEQLFTFSEFASYDCNLLGYQHSYPKMESWKKATDCCSWDGVTCDRVKGNLIGLDLSCSWLQGTIPLNSTLFLLSHLQHLNLAFNDFELSLISSGFGQFTRLRYLNLSGCVFSGQVPLHLSHLSLLASLDLSQNHFVSLETFVVRRLAKNLKMLRELHLDLVDMSSVSLRSLMNFSSSLTTLSLFNCELQGTLPVDIFCLPNLLTLTLMSNIELRGFFPLVNLTSLLRFLDLSYTNVSGELPKSINNLKFLWNFSIPSSIGNLTKVTQIFLRSNYFTSQIPSLSKLKDLNLIDLRFNNLRRRIPEFLINLTRFTKVYLSFNQLTSQIGEFQSSNSLQILRLENNRLYGSIPKSISNLVNLIELDISSNYLSGINFKNNQLLSIKRKFNDTFPALQSLKLVSCNITKFPNFIKLSKRLENLELSNNSIYGQVLEWMFEMGENLVYLNLSYNFLSSIERLPWKNLRLLDLQANLLQGKLLVPPFYTKVFSISHNKLTKGIPSMICNVSSLAIFDISHNNLGGALPQCLGNFSCSLLVMDLQMNNFHSIIPDTFSWGYSLTTLVLNGNQFEELLPKSLVRCTSLEVLDLGNNRINDSFPSWLEALSNLRILVLGSNRLHGPIGNHKTDGMFFSKLQILDLSHNKFIGLLPRNYFENMKGMRSIDEDKLEQQYLGLEIEVLKILTIFTTIDLSSNKFQGEIPGELGRLKFLKLLNLSHNSLIGHIPSSLANLLALESLDLSSNKLSGEIPMQLTSLTFFAMLNLLQNQLTGSIPQGKQFATFQNDSCNGNSGLCGFPLSWKCSADEPPPPPPALNFQEDNNDSMFGNGFDWKAVLIGYGCGLVLGLAMGYVTIKMGKLQWLLRLIEGEQNGQ</sequence>
<evidence type="ECO:0000256" key="7">
    <source>
        <dbReference type="ARBA" id="ARBA00022737"/>
    </source>
</evidence>
<evidence type="ECO:0000256" key="1">
    <source>
        <dbReference type="ARBA" id="ARBA00004251"/>
    </source>
</evidence>
<keyword evidence="3" id="KW-1003">Cell membrane</keyword>
<organism evidence="14 15">
    <name type="scientific">Quercus rubra</name>
    <name type="common">Northern red oak</name>
    <name type="synonym">Quercus borealis</name>
    <dbReference type="NCBI Taxonomy" id="3512"/>
    <lineage>
        <taxon>Eukaryota</taxon>
        <taxon>Viridiplantae</taxon>
        <taxon>Streptophyta</taxon>
        <taxon>Embryophyta</taxon>
        <taxon>Tracheophyta</taxon>
        <taxon>Spermatophyta</taxon>
        <taxon>Magnoliopsida</taxon>
        <taxon>eudicotyledons</taxon>
        <taxon>Gunneridae</taxon>
        <taxon>Pentapetalae</taxon>
        <taxon>rosids</taxon>
        <taxon>fabids</taxon>
        <taxon>Fagales</taxon>
        <taxon>Fagaceae</taxon>
        <taxon>Quercus</taxon>
    </lineage>
</organism>
<evidence type="ECO:0000256" key="12">
    <source>
        <dbReference type="SAM" id="Phobius"/>
    </source>
</evidence>
<reference evidence="14 15" key="1">
    <citation type="journal article" date="2023" name="G3 (Bethesda)">
        <title>A haplotype-resolved chromosome-scale genome for Quercus rubra L. provides insights into the genetics of adaptive traits for red oak species.</title>
        <authorList>
            <person name="Kapoor B."/>
            <person name="Jenkins J."/>
            <person name="Schmutz J."/>
            <person name="Zhebentyayeva T."/>
            <person name="Kuelheim C."/>
            <person name="Coggeshall M."/>
            <person name="Heim C."/>
            <person name="Lasky J.R."/>
            <person name="Leites L."/>
            <person name="Islam-Faridi N."/>
            <person name="Romero-Severson J."/>
            <person name="DeLeo V.L."/>
            <person name="Lucas S.M."/>
            <person name="Lazic D."/>
            <person name="Gailing O."/>
            <person name="Carlson J."/>
            <person name="Staton M."/>
        </authorList>
    </citation>
    <scope>NUCLEOTIDE SEQUENCE [LARGE SCALE GENOMIC DNA]</scope>
    <source>
        <strain evidence="14">Pseudo-F2</strain>
    </source>
</reference>
<dbReference type="SUPFAM" id="SSF52058">
    <property type="entry name" value="L domain-like"/>
    <property type="match status" value="3"/>
</dbReference>
<dbReference type="PRINTS" id="PR00019">
    <property type="entry name" value="LEURICHRPT"/>
</dbReference>
<keyword evidence="6" id="KW-0732">Signal</keyword>
<dbReference type="EMBL" id="JAXUIC010000008">
    <property type="protein sequence ID" value="KAK4575848.1"/>
    <property type="molecule type" value="Genomic_DNA"/>
</dbReference>
<evidence type="ECO:0000256" key="6">
    <source>
        <dbReference type="ARBA" id="ARBA00022729"/>
    </source>
</evidence>
<keyword evidence="4" id="KW-0433">Leucine-rich repeat</keyword>
<dbReference type="InterPro" id="IPR003591">
    <property type="entry name" value="Leu-rich_rpt_typical-subtyp"/>
</dbReference>
<dbReference type="Pfam" id="PF08263">
    <property type="entry name" value="LRRNT_2"/>
    <property type="match status" value="1"/>
</dbReference>
<evidence type="ECO:0000259" key="13">
    <source>
        <dbReference type="Pfam" id="PF08263"/>
    </source>
</evidence>
<evidence type="ECO:0000256" key="4">
    <source>
        <dbReference type="ARBA" id="ARBA00022614"/>
    </source>
</evidence>
<comment type="subcellular location">
    <subcellularLocation>
        <location evidence="1">Cell membrane</location>
        <topology evidence="1">Single-pass type I membrane protein</topology>
    </subcellularLocation>
</comment>
<dbReference type="InterPro" id="IPR013210">
    <property type="entry name" value="LRR_N_plant-typ"/>
</dbReference>
<keyword evidence="8 12" id="KW-1133">Transmembrane helix</keyword>
<evidence type="ECO:0000256" key="8">
    <source>
        <dbReference type="ARBA" id="ARBA00022989"/>
    </source>
</evidence>
<feature type="non-terminal residue" evidence="14">
    <location>
        <position position="881"/>
    </location>
</feature>
<evidence type="ECO:0000256" key="5">
    <source>
        <dbReference type="ARBA" id="ARBA00022692"/>
    </source>
</evidence>